<feature type="compositionally biased region" description="Low complexity" evidence="6">
    <location>
        <begin position="1"/>
        <end position="57"/>
    </location>
</feature>
<evidence type="ECO:0000256" key="2">
    <source>
        <dbReference type="ARBA" id="ARBA00010239"/>
    </source>
</evidence>
<feature type="region of interest" description="Disordered" evidence="6">
    <location>
        <begin position="1"/>
        <end position="60"/>
    </location>
</feature>
<evidence type="ECO:0000256" key="4">
    <source>
        <dbReference type="ARBA" id="ARBA00023163"/>
    </source>
</evidence>
<dbReference type="PANTHER" id="PTHR10019">
    <property type="entry name" value="SNF5"/>
    <property type="match status" value="1"/>
</dbReference>
<evidence type="ECO:0000256" key="5">
    <source>
        <dbReference type="ARBA" id="ARBA00023242"/>
    </source>
</evidence>
<sequence>MATSQPAASTSAATPGASSSSNAASGPAATATTGDDSGSKSQKAASADATAPSSAGPLVRDKDSFNKILLEQFITRDAIAAAALREQQSADEARMKLRHQEISEYRSIRNEYRAWFPPSRLYGEGYNGYGNGFTEINGPSRIVYPKDKPRPGKKMTPPLPKCSRKDLQRQAEQHEELVPIRLDVDYDKVKLRDTFTWNLHERLISVELFAAQLVEDMGLKAPVNQPVFDNVQLQMREQLNDFYPIVYSEEDALDPELPYSAYKNDEMRILIKLNITIGQHTLVDQFEWEINNPLNSPEEFAQSVSCDLSLSGEFTTAIAHCIREQAQLFTRSLYSVGHPFDGRPIEDPDLVSAFLPSPLPSVFRPQQQAKEYAPYLYELSDADLERNEVIFSREQRRQKRSVNRRGGPQLPDLKERQRTIRTLIVSSTLPGAAQDIEDSRLFKRPAGAGTGRGKRGLVHEGTISDSDESEDSAPDSPAMSQLAGTARTRGMRGAASAAQQRMANLGRSETPEATILHHHETRTASRRFGRDGRDSTEEPHQFIVTLKVPKDKLRRLLHDLRTKKHTQSGSQTPLSHNQRASSTSVPPGNMGPPSTPSASNHNLPPKASSATPAPHGQIGRLPAPPPPPPGQPVPPPPPPPEWLTAALEKLLKVYPNDSFEGVMRYCAVNAETEQPVPAPPAGQPIPPDVKFMYLPRIRCHDCPGKLYTPGPETTVTNFEVHLKNRLHREKVDQRAGRPTGRASSASAAAGPSAA</sequence>
<comment type="caution">
    <text evidence="7">The sequence shown here is derived from an EMBL/GenBank/DDBJ whole genome shotgun (WGS) entry which is preliminary data.</text>
</comment>
<comment type="subcellular location">
    <subcellularLocation>
        <location evidence="1">Nucleus</location>
    </subcellularLocation>
</comment>
<dbReference type="Proteomes" id="UP001174694">
    <property type="component" value="Unassembled WGS sequence"/>
</dbReference>
<evidence type="ECO:0000256" key="3">
    <source>
        <dbReference type="ARBA" id="ARBA00023015"/>
    </source>
</evidence>
<accession>A0AA38VN20</accession>
<proteinExistence type="inferred from homology"/>
<evidence type="ECO:0000256" key="1">
    <source>
        <dbReference type="ARBA" id="ARBA00004123"/>
    </source>
</evidence>
<feature type="compositionally biased region" description="Low complexity" evidence="6">
    <location>
        <begin position="736"/>
        <end position="754"/>
    </location>
</feature>
<gene>
    <name evidence="7" type="ORF">NKR23_g2882</name>
</gene>
<protein>
    <submittedName>
        <fullName evidence="7">Transcription regulatory protein SNF5</fullName>
    </submittedName>
</protein>
<feature type="region of interest" description="Disordered" evidence="6">
    <location>
        <begin position="395"/>
        <end position="416"/>
    </location>
</feature>
<comment type="similarity">
    <text evidence="2">Belongs to the SNF5 family.</text>
</comment>
<feature type="region of interest" description="Disordered" evidence="6">
    <location>
        <begin position="726"/>
        <end position="754"/>
    </location>
</feature>
<reference evidence="7" key="1">
    <citation type="submission" date="2022-07" db="EMBL/GenBank/DDBJ databases">
        <title>Fungi with potential for degradation of polypropylene.</title>
        <authorList>
            <person name="Gostincar C."/>
        </authorList>
    </citation>
    <scope>NUCLEOTIDE SEQUENCE</scope>
    <source>
        <strain evidence="7">EXF-13308</strain>
    </source>
</reference>
<keyword evidence="8" id="KW-1185">Reference proteome</keyword>
<feature type="compositionally biased region" description="Pro residues" evidence="6">
    <location>
        <begin position="622"/>
        <end position="641"/>
    </location>
</feature>
<dbReference type="GO" id="GO:0000228">
    <property type="term" value="C:nuclear chromosome"/>
    <property type="evidence" value="ECO:0007669"/>
    <property type="project" value="InterPro"/>
</dbReference>
<dbReference type="GO" id="GO:0006338">
    <property type="term" value="P:chromatin remodeling"/>
    <property type="evidence" value="ECO:0007669"/>
    <property type="project" value="InterPro"/>
</dbReference>
<name>A0AA38VN20_9PEZI</name>
<evidence type="ECO:0000256" key="6">
    <source>
        <dbReference type="SAM" id="MobiDB-lite"/>
    </source>
</evidence>
<feature type="region of interest" description="Disordered" evidence="6">
    <location>
        <begin position="436"/>
        <end position="546"/>
    </location>
</feature>
<keyword evidence="4" id="KW-0804">Transcription</keyword>
<keyword evidence="3" id="KW-0805">Transcription regulation</keyword>
<feature type="compositionally biased region" description="Basic and acidic residues" evidence="6">
    <location>
        <begin position="515"/>
        <end position="540"/>
    </location>
</feature>
<organism evidence="7 8">
    <name type="scientific">Pleurostoma richardsiae</name>
    <dbReference type="NCBI Taxonomy" id="41990"/>
    <lineage>
        <taxon>Eukaryota</taxon>
        <taxon>Fungi</taxon>
        <taxon>Dikarya</taxon>
        <taxon>Ascomycota</taxon>
        <taxon>Pezizomycotina</taxon>
        <taxon>Sordariomycetes</taxon>
        <taxon>Sordariomycetidae</taxon>
        <taxon>Calosphaeriales</taxon>
        <taxon>Pleurostomataceae</taxon>
        <taxon>Pleurostoma</taxon>
    </lineage>
</organism>
<dbReference type="AlphaFoldDB" id="A0AA38VN20"/>
<dbReference type="InterPro" id="IPR006939">
    <property type="entry name" value="SNF5"/>
</dbReference>
<feature type="compositionally biased region" description="Polar residues" evidence="6">
    <location>
        <begin position="567"/>
        <end position="586"/>
    </location>
</feature>
<feature type="region of interest" description="Disordered" evidence="6">
    <location>
        <begin position="561"/>
        <end position="641"/>
    </location>
</feature>
<dbReference type="Pfam" id="PF04855">
    <property type="entry name" value="SNF5"/>
    <property type="match status" value="1"/>
</dbReference>
<evidence type="ECO:0000313" key="7">
    <source>
        <dbReference type="EMBL" id="KAJ9152159.1"/>
    </source>
</evidence>
<keyword evidence="5" id="KW-0539">Nucleus</keyword>
<evidence type="ECO:0000313" key="8">
    <source>
        <dbReference type="Proteomes" id="UP001174694"/>
    </source>
</evidence>
<dbReference type="EMBL" id="JANBVO010000005">
    <property type="protein sequence ID" value="KAJ9152159.1"/>
    <property type="molecule type" value="Genomic_DNA"/>
</dbReference>
<feature type="region of interest" description="Disordered" evidence="6">
    <location>
        <begin position="140"/>
        <end position="170"/>
    </location>
</feature>